<accession>H0QZS0</accession>
<reference evidence="1 2" key="1">
    <citation type="submission" date="2011-12" db="EMBL/GenBank/DDBJ databases">
        <title>Whole genome shotgun sequence of Gordonia effusa NBRC 100432.</title>
        <authorList>
            <person name="Yoshida I."/>
            <person name="Takarada H."/>
            <person name="Hosoyama A."/>
            <person name="Tsuchikane K."/>
            <person name="Katsumata H."/>
            <person name="Yamazaki S."/>
            <person name="Fujita N."/>
        </authorList>
    </citation>
    <scope>NUCLEOTIDE SEQUENCE [LARGE SCALE GENOMIC DNA]</scope>
    <source>
        <strain evidence="1 2">NBRC 100432</strain>
    </source>
</reference>
<dbReference type="STRING" id="1077974.GOEFS_051_00160"/>
<dbReference type="EMBL" id="BAEH01000051">
    <property type="protein sequence ID" value="GAB18321.1"/>
    <property type="molecule type" value="Genomic_DNA"/>
</dbReference>
<keyword evidence="2" id="KW-1185">Reference proteome</keyword>
<comment type="caution">
    <text evidence="1">The sequence shown here is derived from an EMBL/GenBank/DDBJ whole genome shotgun (WGS) entry which is preliminary data.</text>
</comment>
<protein>
    <submittedName>
        <fullName evidence="1">Uncharacterized protein</fullName>
    </submittedName>
</protein>
<evidence type="ECO:0000313" key="2">
    <source>
        <dbReference type="Proteomes" id="UP000035034"/>
    </source>
</evidence>
<dbReference type="Proteomes" id="UP000035034">
    <property type="component" value="Unassembled WGS sequence"/>
</dbReference>
<organism evidence="1 2">
    <name type="scientific">Gordonia effusa NBRC 100432</name>
    <dbReference type="NCBI Taxonomy" id="1077974"/>
    <lineage>
        <taxon>Bacteria</taxon>
        <taxon>Bacillati</taxon>
        <taxon>Actinomycetota</taxon>
        <taxon>Actinomycetes</taxon>
        <taxon>Mycobacteriales</taxon>
        <taxon>Gordoniaceae</taxon>
        <taxon>Gordonia</taxon>
    </lineage>
</organism>
<gene>
    <name evidence="1" type="ORF">GOEFS_051_00160</name>
</gene>
<dbReference type="RefSeq" id="WP_007317658.1">
    <property type="nucleotide sequence ID" value="NZ_BAEH01000051.1"/>
</dbReference>
<sequence>MLPNNTIQEHNSPTLTREDYLTAANVIDNINRRLGYVDNQWWSPIELRTIRERVDNVRGHELIDLAILTIQEMNAKSGLAYSNPDAIGYAAQAIRIQADNLNDATAVASIGCHGGADDEEIK</sequence>
<evidence type="ECO:0000313" key="1">
    <source>
        <dbReference type="EMBL" id="GAB18321.1"/>
    </source>
</evidence>
<proteinExistence type="predicted"/>
<name>H0QZS0_9ACTN</name>
<dbReference type="AlphaFoldDB" id="H0QZS0"/>